<feature type="domain" description="CCHC-type" evidence="3">
    <location>
        <begin position="461"/>
        <end position="474"/>
    </location>
</feature>
<dbReference type="Pfam" id="PF02229">
    <property type="entry name" value="PC4"/>
    <property type="match status" value="1"/>
</dbReference>
<evidence type="ECO:0000313" key="6">
    <source>
        <dbReference type="EMBL" id="KAF4401010.1"/>
    </source>
</evidence>
<comment type="caution">
    <text evidence="5">The sequence shown here is derived from an EMBL/GenBank/DDBJ whole genome shotgun (WGS) entry which is preliminary data.</text>
</comment>
<dbReference type="Gene3D" id="4.10.60.10">
    <property type="entry name" value="Zinc finger, CCHC-type"/>
    <property type="match status" value="1"/>
</dbReference>
<dbReference type="PROSITE" id="PS50158">
    <property type="entry name" value="ZF_CCHC"/>
    <property type="match status" value="1"/>
</dbReference>
<dbReference type="InterPro" id="IPR001878">
    <property type="entry name" value="Znf_CCHC"/>
</dbReference>
<dbReference type="Pfam" id="PF08766">
    <property type="entry name" value="DEK_C"/>
    <property type="match status" value="1"/>
</dbReference>
<dbReference type="AlphaFoldDB" id="A0A7J6GNT1"/>
<dbReference type="PANTHER" id="PTHR47592">
    <property type="entry name" value="PBF68 PROTEIN"/>
    <property type="match status" value="1"/>
</dbReference>
<name>A0A7J6GNT1_CANSA</name>
<keyword evidence="1" id="KW-0863">Zinc-finger</keyword>
<dbReference type="Proteomes" id="UP000583929">
    <property type="component" value="Unassembled WGS sequence"/>
</dbReference>
<proteinExistence type="predicted"/>
<dbReference type="GO" id="GO:0008270">
    <property type="term" value="F:zinc ion binding"/>
    <property type="evidence" value="ECO:0007669"/>
    <property type="project" value="UniProtKB-KW"/>
</dbReference>
<dbReference type="EMBL" id="JAATIP010000047">
    <property type="protein sequence ID" value="KAF4384547.1"/>
    <property type="molecule type" value="Genomic_DNA"/>
</dbReference>
<feature type="region of interest" description="Disordered" evidence="2">
    <location>
        <begin position="417"/>
        <end position="436"/>
    </location>
</feature>
<dbReference type="Pfam" id="PF14223">
    <property type="entry name" value="Retrotran_gag_2"/>
    <property type="match status" value="1"/>
</dbReference>
<evidence type="ECO:0000259" key="3">
    <source>
        <dbReference type="PROSITE" id="PS50158"/>
    </source>
</evidence>
<dbReference type="GO" id="GO:0003677">
    <property type="term" value="F:DNA binding"/>
    <property type="evidence" value="ECO:0007669"/>
    <property type="project" value="InterPro"/>
</dbReference>
<dbReference type="SUPFAM" id="SSF57756">
    <property type="entry name" value="Retrovirus zinc finger-like domains"/>
    <property type="match status" value="1"/>
</dbReference>
<keyword evidence="1" id="KW-0479">Metal-binding</keyword>
<evidence type="ECO:0000313" key="8">
    <source>
        <dbReference type="Proteomes" id="UP000583929"/>
    </source>
</evidence>
<dbReference type="SUPFAM" id="SSF54447">
    <property type="entry name" value="ssDNA-binding transcriptional regulator domain"/>
    <property type="match status" value="1"/>
</dbReference>
<dbReference type="GO" id="GO:0006355">
    <property type="term" value="P:regulation of DNA-templated transcription"/>
    <property type="evidence" value="ECO:0007669"/>
    <property type="project" value="InterPro"/>
</dbReference>
<evidence type="ECO:0000256" key="2">
    <source>
        <dbReference type="SAM" id="MobiDB-lite"/>
    </source>
</evidence>
<organism evidence="5 7">
    <name type="scientific">Cannabis sativa</name>
    <name type="common">Hemp</name>
    <name type="synonym">Marijuana</name>
    <dbReference type="NCBI Taxonomy" id="3483"/>
    <lineage>
        <taxon>Eukaryota</taxon>
        <taxon>Viridiplantae</taxon>
        <taxon>Streptophyta</taxon>
        <taxon>Embryophyta</taxon>
        <taxon>Tracheophyta</taxon>
        <taxon>Spermatophyta</taxon>
        <taxon>Magnoliopsida</taxon>
        <taxon>eudicotyledons</taxon>
        <taxon>Gunneridae</taxon>
        <taxon>Pentapetalae</taxon>
        <taxon>rosids</taxon>
        <taxon>fabids</taxon>
        <taxon>Rosales</taxon>
        <taxon>Cannabaceae</taxon>
        <taxon>Cannabis</taxon>
    </lineage>
</organism>
<evidence type="ECO:0000256" key="1">
    <source>
        <dbReference type="PROSITE-ProRule" id="PRU00047"/>
    </source>
</evidence>
<evidence type="ECO:0000313" key="5">
    <source>
        <dbReference type="EMBL" id="KAF4384547.1"/>
    </source>
</evidence>
<dbReference type="InterPro" id="IPR036875">
    <property type="entry name" value="Znf_CCHC_sf"/>
</dbReference>
<feature type="domain" description="DEK-C" evidence="4">
    <location>
        <begin position="3"/>
        <end position="60"/>
    </location>
</feature>
<dbReference type="InterPro" id="IPR014876">
    <property type="entry name" value="DEK_C"/>
</dbReference>
<gene>
    <name evidence="5" type="ORF">F8388_003854</name>
    <name evidence="6" type="ORF">G4B88_013851</name>
</gene>
<feature type="compositionally biased region" description="Basic and acidic residues" evidence="2">
    <location>
        <begin position="155"/>
        <end position="204"/>
    </location>
</feature>
<dbReference type="PROSITE" id="PS51998">
    <property type="entry name" value="DEK_C"/>
    <property type="match status" value="1"/>
</dbReference>
<keyword evidence="1" id="KW-0862">Zinc</keyword>
<evidence type="ECO:0000313" key="7">
    <source>
        <dbReference type="Proteomes" id="UP000525078"/>
    </source>
</evidence>
<dbReference type="InterPro" id="IPR003173">
    <property type="entry name" value="PC4_C"/>
</dbReference>
<dbReference type="EMBL" id="JAATIQ010000013">
    <property type="protein sequence ID" value="KAF4401010.1"/>
    <property type="molecule type" value="Genomic_DNA"/>
</dbReference>
<evidence type="ECO:0000259" key="4">
    <source>
        <dbReference type="PROSITE" id="PS51998"/>
    </source>
</evidence>
<dbReference type="PANTHER" id="PTHR47592:SF6">
    <property type="entry name" value="PBF68 PROTEIN"/>
    <property type="match status" value="1"/>
</dbReference>
<accession>A0A7J6GNT1</accession>
<keyword evidence="8" id="KW-1185">Reference proteome</keyword>
<protein>
    <recommendedName>
        <fullName evidence="9">CCHC-type domain-containing protein</fullName>
    </recommendedName>
</protein>
<dbReference type="Proteomes" id="UP000525078">
    <property type="component" value="Unassembled WGS sequence"/>
</dbReference>
<sequence length="511" mass="59133">MDQERARKIEETVVDILRNTSLEEMTEYKVRVAASERLGIDLSGAEYKKLVRIAVETFLVSAAEQEEQEKEKEKSNCKEVTERGDRFICKLSEKRSVAVHDFKGKTFVSIREFFNKDGKQLPSNKGISLPADQWSTFKNNVPAIEETIRKLESKSRSELVDKKTEEDMSKSKAGDKKTEEDLSKSKTVDKKNKEDISKSTTDEKNAEEDMSNSTTDIQPRELPIKVVRLDGKNYLLWAQQMELLLKQLKIEYVLSEPGPSVALSPEASAEEISRTKAAEQKWMNDDYLCVHNIFSSLSDNLFNLYSKKTMTAKELWQELRLLHLCEEYQTERSQVKKYIEFKMVEDRSILEQVHEINRIADSIVAAGMTVEEKFHVSVIISKLPPSWKDISVKLMCEEYLPFWMLMNRLGVEEDLRNQHKRKSPTPASYGLPDRNVQMMRHPKPYNLHPKKRNLEKDNKFCHNCGKKGHLLQNCYNKTWRRDKEFIEKKNENNGSLSANTEVNMVNGTATT</sequence>
<dbReference type="Gene3D" id="2.30.31.10">
    <property type="entry name" value="Transcriptional Coactivator Pc4, Chain A"/>
    <property type="match status" value="1"/>
</dbReference>
<dbReference type="InterPro" id="IPR009044">
    <property type="entry name" value="ssDNA-bd_transcriptional_reg"/>
</dbReference>
<reference evidence="7 8" key="1">
    <citation type="journal article" date="2020" name="bioRxiv">
        <title>Sequence and annotation of 42 cannabis genomes reveals extensive copy number variation in cannabinoid synthesis and pathogen resistance genes.</title>
        <authorList>
            <person name="Mckernan K.J."/>
            <person name="Helbert Y."/>
            <person name="Kane L.T."/>
            <person name="Ebling H."/>
            <person name="Zhang L."/>
            <person name="Liu B."/>
            <person name="Eaton Z."/>
            <person name="Mclaughlin S."/>
            <person name="Kingan S."/>
            <person name="Baybayan P."/>
            <person name="Concepcion G."/>
            <person name="Jordan M."/>
            <person name="Riva A."/>
            <person name="Barbazuk W."/>
            <person name="Harkins T."/>
        </authorList>
    </citation>
    <scope>NUCLEOTIDE SEQUENCE [LARGE SCALE GENOMIC DNA]</scope>
    <source>
        <strain evidence="7 8">cv. Jamaican Lion 4</strain>
        <strain evidence="6">Father</strain>
        <strain evidence="5">Mother</strain>
        <tissue evidence="5">Leaf</tissue>
    </source>
</reference>
<feature type="region of interest" description="Disordered" evidence="2">
    <location>
        <begin position="155"/>
        <end position="217"/>
    </location>
</feature>
<dbReference type="OrthoDB" id="2505440at2759"/>
<evidence type="ECO:0008006" key="9">
    <source>
        <dbReference type="Google" id="ProtNLM"/>
    </source>
</evidence>